<proteinExistence type="predicted"/>
<organism evidence="3 4">
    <name type="scientific">Azohydromonas caseinilytica</name>
    <dbReference type="NCBI Taxonomy" id="2728836"/>
    <lineage>
        <taxon>Bacteria</taxon>
        <taxon>Pseudomonadati</taxon>
        <taxon>Pseudomonadota</taxon>
        <taxon>Betaproteobacteria</taxon>
        <taxon>Burkholderiales</taxon>
        <taxon>Sphaerotilaceae</taxon>
        <taxon>Azohydromonas</taxon>
    </lineage>
</organism>
<feature type="compositionally biased region" description="Low complexity" evidence="1">
    <location>
        <begin position="62"/>
        <end position="81"/>
    </location>
</feature>
<comment type="caution">
    <text evidence="3">The sequence shown here is derived from an EMBL/GenBank/DDBJ whole genome shotgun (WGS) entry which is preliminary data.</text>
</comment>
<protein>
    <submittedName>
        <fullName evidence="3">Uncharacterized protein</fullName>
    </submittedName>
</protein>
<dbReference type="RefSeq" id="WP_169162636.1">
    <property type="nucleotide sequence ID" value="NZ_JABBFW010000021.1"/>
</dbReference>
<dbReference type="EMBL" id="JABBFW010000021">
    <property type="protein sequence ID" value="NML17738.1"/>
    <property type="molecule type" value="Genomic_DNA"/>
</dbReference>
<feature type="region of interest" description="Disordered" evidence="1">
    <location>
        <begin position="182"/>
        <end position="207"/>
    </location>
</feature>
<feature type="region of interest" description="Disordered" evidence="1">
    <location>
        <begin position="19"/>
        <end position="99"/>
    </location>
</feature>
<feature type="signal peptide" evidence="2">
    <location>
        <begin position="1"/>
        <end position="18"/>
    </location>
</feature>
<keyword evidence="2" id="KW-0732">Signal</keyword>
<sequence length="399" mass="42225">MKGMGLVALALLAGTAWAQDAGQDAQPAPTQPPAQAAQDGATPGPAQPAEASREAAKETRAAADTATDTPAEPASQEAAAEGSKEGTAPDAASAEAAPAPARRLGVSFDYDVEPQLLALWRPTSRPSAPLPVAPLLPPEESPLLPPAPFAAPSVWSTQAYRLLPDKPLAASRIYAPRPQRPLKDTAFTAPRDCPLDPFASPSTDDRVQQLRKDCGRDRLRLGVDGSRVELATVQPAALLGPAPASPQAPLKLEVDQLHSQQWSALSAPLITSLRLGWQGSREGRLGQVQSDQRALLATGGLLRLGPDAALDMSVGRLRSGTLKSGELRTRTSVTGLWRPMGEHMVYAQWAEEPTGVAREVGVRWWLQPGRLALDMGARRSAEGQPLEPRLSLSMSGFLR</sequence>
<dbReference type="AlphaFoldDB" id="A0A848FEA6"/>
<accession>A0A848FEA6</accession>
<evidence type="ECO:0000313" key="3">
    <source>
        <dbReference type="EMBL" id="NML17738.1"/>
    </source>
</evidence>
<dbReference type="Proteomes" id="UP000574067">
    <property type="component" value="Unassembled WGS sequence"/>
</dbReference>
<evidence type="ECO:0000313" key="4">
    <source>
        <dbReference type="Proteomes" id="UP000574067"/>
    </source>
</evidence>
<evidence type="ECO:0000256" key="2">
    <source>
        <dbReference type="SAM" id="SignalP"/>
    </source>
</evidence>
<feature type="chain" id="PRO_5032723612" evidence="2">
    <location>
        <begin position="19"/>
        <end position="399"/>
    </location>
</feature>
<feature type="compositionally biased region" description="Basic and acidic residues" evidence="1">
    <location>
        <begin position="51"/>
        <end position="61"/>
    </location>
</feature>
<feature type="compositionally biased region" description="Low complexity" evidence="1">
    <location>
        <begin position="88"/>
        <end position="99"/>
    </location>
</feature>
<gene>
    <name evidence="3" type="ORF">HHL10_22460</name>
</gene>
<evidence type="ECO:0000256" key="1">
    <source>
        <dbReference type="SAM" id="MobiDB-lite"/>
    </source>
</evidence>
<reference evidence="3 4" key="1">
    <citation type="submission" date="2020-04" db="EMBL/GenBank/DDBJ databases">
        <title>Azohydromonas sp. isolated from soil.</title>
        <authorList>
            <person name="Dahal R.H."/>
        </authorList>
    </citation>
    <scope>NUCLEOTIDE SEQUENCE [LARGE SCALE GENOMIC DNA]</scope>
    <source>
        <strain evidence="3 4">G-1-1-14</strain>
    </source>
</reference>
<feature type="compositionally biased region" description="Low complexity" evidence="1">
    <location>
        <begin position="19"/>
        <end position="50"/>
    </location>
</feature>
<keyword evidence="4" id="KW-1185">Reference proteome</keyword>
<name>A0A848FEA6_9BURK</name>